<dbReference type="AlphaFoldDB" id="A0AAX3BBZ7"/>
<keyword evidence="2" id="KW-1185">Reference proteome</keyword>
<name>A0AAX3BBZ7_9SPIR</name>
<reference evidence="1" key="1">
    <citation type="submission" date="2021-04" db="EMBL/GenBank/DDBJ databases">
        <authorList>
            <person name="Postec A."/>
        </authorList>
    </citation>
    <scope>NUCLEOTIDE SEQUENCE</scope>
    <source>
        <strain evidence="1">F1F22</strain>
    </source>
</reference>
<evidence type="ECO:0000313" key="1">
    <source>
        <dbReference type="EMBL" id="URA09794.1"/>
    </source>
</evidence>
<dbReference type="Gene3D" id="1.20.120.490">
    <property type="entry name" value="Hypothetical protein TM1646-like domain"/>
    <property type="match status" value="1"/>
</dbReference>
<dbReference type="InterPro" id="IPR024042">
    <property type="entry name" value="TM1646-like_dom_sf"/>
</dbReference>
<protein>
    <submittedName>
        <fullName evidence="1">YaaR family protein</fullName>
    </submittedName>
</protein>
<dbReference type="EMBL" id="CP073355">
    <property type="protein sequence ID" value="URA09794.1"/>
    <property type="molecule type" value="Genomic_DNA"/>
</dbReference>
<dbReference type="KEGG" id="taqu:KDW03_09950"/>
<evidence type="ECO:0000313" key="2">
    <source>
        <dbReference type="Proteomes" id="UP001056539"/>
    </source>
</evidence>
<organism evidence="1 2">
    <name type="scientific">Thermospira aquatica</name>
    <dbReference type="NCBI Taxonomy" id="2828656"/>
    <lineage>
        <taxon>Bacteria</taxon>
        <taxon>Pseudomonadati</taxon>
        <taxon>Spirochaetota</taxon>
        <taxon>Spirochaetia</taxon>
        <taxon>Brevinematales</taxon>
        <taxon>Thermospiraceae</taxon>
        <taxon>Thermospira</taxon>
    </lineage>
</organism>
<dbReference type="SUPFAM" id="SSF158397">
    <property type="entry name" value="TM1646-like"/>
    <property type="match status" value="1"/>
</dbReference>
<sequence>MKIENFSPFMNPKKTERKKTDKGLTLNFKAMMESSDLEVFFSQIGEDLSESDLRELGNMIDLLGEQLSQNPDIEHFNRYRSCVKALVRYAMKNMEVKTITSRSGFAKVNTYVIVQSIDEKLQQMAHLILSNERNRVSYFQLVQQIKGLLVDLIS</sequence>
<dbReference type="Pfam" id="PF03885">
    <property type="entry name" value="DUF327"/>
    <property type="match status" value="1"/>
</dbReference>
<proteinExistence type="predicted"/>
<dbReference type="RefSeq" id="WP_271434928.1">
    <property type="nucleotide sequence ID" value="NZ_CP073355.1"/>
</dbReference>
<dbReference type="InterPro" id="IPR005585">
    <property type="entry name" value="DUF327"/>
</dbReference>
<gene>
    <name evidence="1" type="ORF">KDW03_09950</name>
</gene>
<accession>A0AAX3BBZ7</accession>
<dbReference type="Proteomes" id="UP001056539">
    <property type="component" value="Chromosome"/>
</dbReference>
<reference evidence="1" key="2">
    <citation type="submission" date="2022-06" db="EMBL/GenBank/DDBJ databases">
        <title>Thermospira aquatica gen. nov., sp. nov.</title>
        <authorList>
            <person name="Ben Ali Gam Z."/>
            <person name="Labat M."/>
        </authorList>
    </citation>
    <scope>NUCLEOTIDE SEQUENCE</scope>
    <source>
        <strain evidence="1">F1F22</strain>
    </source>
</reference>